<reference evidence="2 3" key="1">
    <citation type="submission" date="2023-07" db="EMBL/GenBank/DDBJ databases">
        <authorList>
            <person name="Girao M."/>
            <person name="Carvalho M.F."/>
        </authorList>
    </citation>
    <scope>NUCLEOTIDE SEQUENCE [LARGE SCALE GENOMIC DNA]</scope>
    <source>
        <strain evidence="2 3">66/93</strain>
    </source>
</reference>
<sequence>MSTALHSGDPAYDGLPEQLLDRLEPASGALLTAAVEAGDVRDDVSARDLMTAVALMSQPVRDAPAGFNRRTIGVFLDGLRVTGPERTS</sequence>
<dbReference type="Pfam" id="PF21597">
    <property type="entry name" value="TetR_C_43"/>
    <property type="match status" value="1"/>
</dbReference>
<feature type="domain" description="Transcriptional regulator SbtR-like C-terminal" evidence="1">
    <location>
        <begin position="21"/>
        <end position="81"/>
    </location>
</feature>
<dbReference type="RefSeq" id="WP_330157693.1">
    <property type="nucleotide sequence ID" value="NZ_BAAAJA010000046.1"/>
</dbReference>
<dbReference type="InterPro" id="IPR049445">
    <property type="entry name" value="TetR_SbtR-like_C"/>
</dbReference>
<dbReference type="InterPro" id="IPR036271">
    <property type="entry name" value="Tet_transcr_reg_TetR-rel_C_sf"/>
</dbReference>
<evidence type="ECO:0000313" key="2">
    <source>
        <dbReference type="EMBL" id="MEE2050474.1"/>
    </source>
</evidence>
<evidence type="ECO:0000259" key="1">
    <source>
        <dbReference type="Pfam" id="PF21597"/>
    </source>
</evidence>
<evidence type="ECO:0000313" key="3">
    <source>
        <dbReference type="Proteomes" id="UP001348641"/>
    </source>
</evidence>
<gene>
    <name evidence="2" type="ORF">Q8A49_08185</name>
</gene>
<proteinExistence type="predicted"/>
<dbReference type="SUPFAM" id="SSF48498">
    <property type="entry name" value="Tetracyclin repressor-like, C-terminal domain"/>
    <property type="match status" value="1"/>
</dbReference>
<dbReference type="Proteomes" id="UP001348641">
    <property type="component" value="Unassembled WGS sequence"/>
</dbReference>
<accession>A0ABU7KN72</accession>
<protein>
    <recommendedName>
        <fullName evidence="1">Transcriptional regulator SbtR-like C-terminal domain-containing protein</fullName>
    </recommendedName>
</protein>
<comment type="caution">
    <text evidence="2">The sequence shown here is derived from an EMBL/GenBank/DDBJ whole genome shotgun (WGS) entry which is preliminary data.</text>
</comment>
<dbReference type="EMBL" id="JAUUCC010000015">
    <property type="protein sequence ID" value="MEE2050474.1"/>
    <property type="molecule type" value="Genomic_DNA"/>
</dbReference>
<name>A0ABU7KN72_9ACTN</name>
<dbReference type="Gene3D" id="1.10.357.10">
    <property type="entry name" value="Tetracycline Repressor, domain 2"/>
    <property type="match status" value="1"/>
</dbReference>
<organism evidence="2 3">
    <name type="scientific">Nocardiopsis tropica</name>
    <dbReference type="NCBI Taxonomy" id="109330"/>
    <lineage>
        <taxon>Bacteria</taxon>
        <taxon>Bacillati</taxon>
        <taxon>Actinomycetota</taxon>
        <taxon>Actinomycetes</taxon>
        <taxon>Streptosporangiales</taxon>
        <taxon>Nocardiopsidaceae</taxon>
        <taxon>Nocardiopsis</taxon>
    </lineage>
</organism>